<proteinExistence type="predicted"/>
<dbReference type="EMBL" id="JAAMPC010000006">
    <property type="protein sequence ID" value="KAG2308495.1"/>
    <property type="molecule type" value="Genomic_DNA"/>
</dbReference>
<keyword evidence="2" id="KW-1185">Reference proteome</keyword>
<name>A0A8X7VBW0_BRACI</name>
<gene>
    <name evidence="1" type="ORF">Bca52824_028243</name>
</gene>
<comment type="caution">
    <text evidence="1">The sequence shown here is derived from an EMBL/GenBank/DDBJ whole genome shotgun (WGS) entry which is preliminary data.</text>
</comment>
<dbReference type="OrthoDB" id="1413337at2759"/>
<evidence type="ECO:0000313" key="2">
    <source>
        <dbReference type="Proteomes" id="UP000886595"/>
    </source>
</evidence>
<reference evidence="1 2" key="1">
    <citation type="submission" date="2020-02" db="EMBL/GenBank/DDBJ databases">
        <authorList>
            <person name="Ma Q."/>
            <person name="Huang Y."/>
            <person name="Song X."/>
            <person name="Pei D."/>
        </authorList>
    </citation>
    <scope>NUCLEOTIDE SEQUENCE [LARGE SCALE GENOMIC DNA]</scope>
    <source>
        <strain evidence="1">Sxm20200214</strain>
        <tissue evidence="1">Leaf</tissue>
    </source>
</reference>
<sequence>MASPTEKAISFFGTVQRVYNLFSSSTNNWEVYREMVKGTTLKQLSQTRWESRIASVKPIRFQAVKIQEALFYLAENSDNLGHRSEAGCLAESETHGIGRFEFLFGMVIWYDLLYVVNTVSKSLQSEDMDLEAAIVQLGGLVDYLKGYRETGFEKAKAEAMQIAIDMEIEPGFSSKPKRLIKRKKHFGEDAEKVDESNQLSAEESFRIDYFINIMDQAIVSLGVRFEQFQRYEEIFGFLFGLKRLKSAKDDE</sequence>
<dbReference type="AlphaFoldDB" id="A0A8X7VBW0"/>
<dbReference type="PANTHER" id="PTHR45749:SF35">
    <property type="entry name" value="AC-LIKE TRANSPOSASE-RELATED"/>
    <property type="match status" value="1"/>
</dbReference>
<organism evidence="1 2">
    <name type="scientific">Brassica carinata</name>
    <name type="common">Ethiopian mustard</name>
    <name type="synonym">Abyssinian cabbage</name>
    <dbReference type="NCBI Taxonomy" id="52824"/>
    <lineage>
        <taxon>Eukaryota</taxon>
        <taxon>Viridiplantae</taxon>
        <taxon>Streptophyta</taxon>
        <taxon>Embryophyta</taxon>
        <taxon>Tracheophyta</taxon>
        <taxon>Spermatophyta</taxon>
        <taxon>Magnoliopsida</taxon>
        <taxon>eudicotyledons</taxon>
        <taxon>Gunneridae</taxon>
        <taxon>Pentapetalae</taxon>
        <taxon>rosids</taxon>
        <taxon>malvids</taxon>
        <taxon>Brassicales</taxon>
        <taxon>Brassicaceae</taxon>
        <taxon>Brassiceae</taxon>
        <taxon>Brassica</taxon>
    </lineage>
</organism>
<dbReference type="Proteomes" id="UP000886595">
    <property type="component" value="Unassembled WGS sequence"/>
</dbReference>
<accession>A0A8X7VBW0</accession>
<protein>
    <submittedName>
        <fullName evidence="1">Uncharacterized protein</fullName>
    </submittedName>
</protein>
<dbReference type="PANTHER" id="PTHR45749">
    <property type="match status" value="1"/>
</dbReference>
<evidence type="ECO:0000313" key="1">
    <source>
        <dbReference type="EMBL" id="KAG2308495.1"/>
    </source>
</evidence>